<feature type="transmembrane region" description="Helical" evidence="1">
    <location>
        <begin position="21"/>
        <end position="41"/>
    </location>
</feature>
<gene>
    <name evidence="2" type="ORF">LUA448_LOCUS28681</name>
</gene>
<keyword evidence="1" id="KW-1133">Transmembrane helix</keyword>
<keyword evidence="1" id="KW-0472">Membrane</keyword>
<evidence type="ECO:0000313" key="2">
    <source>
        <dbReference type="EMBL" id="CAF3565553.1"/>
    </source>
</evidence>
<evidence type="ECO:0000313" key="3">
    <source>
        <dbReference type="Proteomes" id="UP000663833"/>
    </source>
</evidence>
<comment type="caution">
    <text evidence="2">The sequence shown here is derived from an EMBL/GenBank/DDBJ whole genome shotgun (WGS) entry which is preliminary data.</text>
</comment>
<reference evidence="2" key="1">
    <citation type="submission" date="2021-02" db="EMBL/GenBank/DDBJ databases">
        <authorList>
            <person name="Nowell W R."/>
        </authorList>
    </citation>
    <scope>NUCLEOTIDE SEQUENCE</scope>
</reference>
<evidence type="ECO:0000256" key="1">
    <source>
        <dbReference type="SAM" id="Phobius"/>
    </source>
</evidence>
<organism evidence="2 3">
    <name type="scientific">Rotaria socialis</name>
    <dbReference type="NCBI Taxonomy" id="392032"/>
    <lineage>
        <taxon>Eukaryota</taxon>
        <taxon>Metazoa</taxon>
        <taxon>Spiralia</taxon>
        <taxon>Gnathifera</taxon>
        <taxon>Rotifera</taxon>
        <taxon>Eurotatoria</taxon>
        <taxon>Bdelloidea</taxon>
        <taxon>Philodinida</taxon>
        <taxon>Philodinidae</taxon>
        <taxon>Rotaria</taxon>
    </lineage>
</organism>
<dbReference type="Proteomes" id="UP000663833">
    <property type="component" value="Unassembled WGS sequence"/>
</dbReference>
<name>A0A818LG12_9BILA</name>
<dbReference type="AlphaFoldDB" id="A0A818LG12"/>
<keyword evidence="1" id="KW-0812">Transmembrane</keyword>
<feature type="transmembrane region" description="Helical" evidence="1">
    <location>
        <begin position="53"/>
        <end position="73"/>
    </location>
</feature>
<dbReference type="EMBL" id="CAJNYD010004059">
    <property type="protein sequence ID" value="CAF3565553.1"/>
    <property type="molecule type" value="Genomic_DNA"/>
</dbReference>
<accession>A0A818LG12</accession>
<sequence length="76" mass="9243">MKRTLNWQSTRKLTLQLMSISILYFIFWFPLALVSPIRINFIPTFIDEITYYYLYYTHYLVQLLMPLVFIACLPEI</sequence>
<proteinExistence type="predicted"/>
<protein>
    <submittedName>
        <fullName evidence="2">Uncharacterized protein</fullName>
    </submittedName>
</protein>